<comment type="caution">
    <text evidence="1">The sequence shown here is derived from an EMBL/GenBank/DDBJ whole genome shotgun (WGS) entry which is preliminary data.</text>
</comment>
<evidence type="ECO:0000313" key="2">
    <source>
        <dbReference type="Proteomes" id="UP000437736"/>
    </source>
</evidence>
<proteinExistence type="predicted"/>
<sequence>MSDLATLHSWPTLEKPVLVVNLDGWIDAGQAAGTAMTTLRELVDPRLVATFDGDELLDHRARRPVLRIEHGVDRELRWPEIRLEAGTTAGGRAVLLLSGPEPDMRWHRFTGEVVSLASRLGVRMVVGLGAFPAPVPHTRPVRLAATSTDASLAGQIGVVPAVIEVPAGAQGVLEHAFGQAGVPAVGLWARVPHYAAALPYPAGAAALLDRLGPLVDVEVDTASLHAAAAVTAKHIDQLIAGSDDHAALVRQLELSHDEEEGLAGTQFGDLPSGDEIAAELERFLRGER</sequence>
<dbReference type="InterPro" id="IPR038389">
    <property type="entry name" value="PSMG2_sf"/>
</dbReference>
<name>A0ABW9QUE0_9ACTN</name>
<dbReference type="SUPFAM" id="SSF159659">
    <property type="entry name" value="Cgl1923-like"/>
    <property type="match status" value="1"/>
</dbReference>
<protein>
    <submittedName>
        <fullName evidence="1">PAC2 family protein</fullName>
    </submittedName>
</protein>
<dbReference type="Gene3D" id="3.40.50.10900">
    <property type="entry name" value="PAC-like subunit"/>
    <property type="match status" value="1"/>
</dbReference>
<evidence type="ECO:0000313" key="1">
    <source>
        <dbReference type="EMBL" id="MST33058.1"/>
    </source>
</evidence>
<gene>
    <name evidence="1" type="ORF">GHK86_10040</name>
</gene>
<dbReference type="Pfam" id="PF09754">
    <property type="entry name" value="PAC2"/>
    <property type="match status" value="1"/>
</dbReference>
<dbReference type="InterPro" id="IPR008492">
    <property type="entry name" value="Rv2714-like"/>
</dbReference>
<dbReference type="PIRSF" id="PIRSF028754">
    <property type="entry name" value="UCP028754"/>
    <property type="match status" value="1"/>
</dbReference>
<dbReference type="InterPro" id="IPR019151">
    <property type="entry name" value="Proteasome_assmbl_chaperone_2"/>
</dbReference>
<keyword evidence="2" id="KW-1185">Reference proteome</keyword>
<accession>A0ABW9QUE0</accession>
<dbReference type="Proteomes" id="UP000437736">
    <property type="component" value="Unassembled WGS sequence"/>
</dbReference>
<organism evidence="1 2">
    <name type="scientific">Acidiferrimicrobium australe</name>
    <dbReference type="NCBI Taxonomy" id="2664430"/>
    <lineage>
        <taxon>Bacteria</taxon>
        <taxon>Bacillati</taxon>
        <taxon>Actinomycetota</taxon>
        <taxon>Acidimicrobiia</taxon>
        <taxon>Acidimicrobiales</taxon>
        <taxon>Acidimicrobiaceae</taxon>
        <taxon>Acidiferrimicrobium</taxon>
    </lineage>
</organism>
<reference evidence="1 2" key="1">
    <citation type="submission" date="2019-11" db="EMBL/GenBank/DDBJ databases">
        <title>Acidiferrimicrobium australis gen. nov., sp. nov., an acidophilic and obligately heterotrophic, member of the Actinobacteria that catalyses dissimilatory oxido- reduction of iron isolated from metal-rich acidic water in Chile.</title>
        <authorList>
            <person name="Gonzalez D."/>
            <person name="Huber K."/>
            <person name="Hedrich S."/>
            <person name="Rojas-Villalobos C."/>
            <person name="Quatrini R."/>
            <person name="Dinamarca M.A."/>
            <person name="Schwarz A."/>
            <person name="Canales C."/>
            <person name="Nancucheo I."/>
        </authorList>
    </citation>
    <scope>NUCLEOTIDE SEQUENCE [LARGE SCALE GENOMIC DNA]</scope>
    <source>
        <strain evidence="1 2">USS-CCA1</strain>
    </source>
</reference>
<dbReference type="EMBL" id="WJHE01000470">
    <property type="protein sequence ID" value="MST33058.1"/>
    <property type="molecule type" value="Genomic_DNA"/>
</dbReference>